<keyword evidence="1" id="KW-0812">Transmembrane</keyword>
<evidence type="ECO:0000256" key="1">
    <source>
        <dbReference type="SAM" id="Phobius"/>
    </source>
</evidence>
<dbReference type="AlphaFoldDB" id="E4X5X4"/>
<reference evidence="2" key="1">
    <citation type="journal article" date="2010" name="Science">
        <title>Plasticity of animal genome architecture unmasked by rapid evolution of a pelagic tunicate.</title>
        <authorList>
            <person name="Denoeud F."/>
            <person name="Henriet S."/>
            <person name="Mungpakdee S."/>
            <person name="Aury J.M."/>
            <person name="Da Silva C."/>
            <person name="Brinkmann H."/>
            <person name="Mikhaleva J."/>
            <person name="Olsen L.C."/>
            <person name="Jubin C."/>
            <person name="Canestro C."/>
            <person name="Bouquet J.M."/>
            <person name="Danks G."/>
            <person name="Poulain J."/>
            <person name="Campsteijn C."/>
            <person name="Adamski M."/>
            <person name="Cross I."/>
            <person name="Yadetie F."/>
            <person name="Muffato M."/>
            <person name="Louis A."/>
            <person name="Butcher S."/>
            <person name="Tsagkogeorga G."/>
            <person name="Konrad A."/>
            <person name="Singh S."/>
            <person name="Jensen M.F."/>
            <person name="Cong E.H."/>
            <person name="Eikeseth-Otteraa H."/>
            <person name="Noel B."/>
            <person name="Anthouard V."/>
            <person name="Porcel B.M."/>
            <person name="Kachouri-Lafond R."/>
            <person name="Nishino A."/>
            <person name="Ugolini M."/>
            <person name="Chourrout P."/>
            <person name="Nishida H."/>
            <person name="Aasland R."/>
            <person name="Huzurbazar S."/>
            <person name="Westhof E."/>
            <person name="Delsuc F."/>
            <person name="Lehrach H."/>
            <person name="Reinhardt R."/>
            <person name="Weissenbach J."/>
            <person name="Roy S.W."/>
            <person name="Artiguenave F."/>
            <person name="Postlethwait J.H."/>
            <person name="Manak J.R."/>
            <person name="Thompson E.M."/>
            <person name="Jaillon O."/>
            <person name="Du Pasquier L."/>
            <person name="Boudinot P."/>
            <person name="Liberles D.A."/>
            <person name="Volff J.N."/>
            <person name="Philippe H."/>
            <person name="Lenhard B."/>
            <person name="Roest Crollius H."/>
            <person name="Wincker P."/>
            <person name="Chourrout D."/>
        </authorList>
    </citation>
    <scope>NUCLEOTIDE SEQUENCE [LARGE SCALE GENOMIC DNA]</scope>
</reference>
<evidence type="ECO:0000313" key="2">
    <source>
        <dbReference type="EMBL" id="CBY07538.1"/>
    </source>
</evidence>
<name>E4X5X4_OIKDI</name>
<keyword evidence="1" id="KW-1133">Transmembrane helix</keyword>
<protein>
    <submittedName>
        <fullName evidence="2">Uncharacterized protein</fullName>
    </submittedName>
</protein>
<dbReference type="Proteomes" id="UP000001307">
    <property type="component" value="Unassembled WGS sequence"/>
</dbReference>
<evidence type="ECO:0000313" key="3">
    <source>
        <dbReference type="Proteomes" id="UP000001307"/>
    </source>
</evidence>
<accession>E4X5X4</accession>
<dbReference type="OrthoDB" id="10289485at2759"/>
<proteinExistence type="predicted"/>
<dbReference type="EMBL" id="FN653026">
    <property type="protein sequence ID" value="CBY07538.1"/>
    <property type="molecule type" value="Genomic_DNA"/>
</dbReference>
<keyword evidence="1" id="KW-0472">Membrane</keyword>
<keyword evidence="3" id="KW-1185">Reference proteome</keyword>
<feature type="transmembrane region" description="Helical" evidence="1">
    <location>
        <begin position="271"/>
        <end position="294"/>
    </location>
</feature>
<sequence length="295" mass="33218">MKLITGLIPLFAASDREFIKCYECFHQLFENGMEVGSADCINPDENTKISEKLRFKTHTSTSTGKVWNLRTDCQAVKGTGYEEIMLPNGEPGWNHFTFTERGHFEYLEGAPGYDYNGKVEGALHTLELHSCGSDVDECSKFVTFPIIEPELFDLAGPGPSSDPHGQDCYKCEGKSHFDETGGQWEESAEFKLCETPTQMLSDNITDCWGTCEVQRQSFMYKNVEMSREVKRFCNNGTENSNTQKNTNMNEFHHQKADASIMCQSDLCNFDFIAGGFSITEVSTSLLIALIALFYH</sequence>
<dbReference type="InParanoid" id="E4X5X4"/>
<organism evidence="2">
    <name type="scientific">Oikopleura dioica</name>
    <name type="common">Tunicate</name>
    <dbReference type="NCBI Taxonomy" id="34765"/>
    <lineage>
        <taxon>Eukaryota</taxon>
        <taxon>Metazoa</taxon>
        <taxon>Chordata</taxon>
        <taxon>Tunicata</taxon>
        <taxon>Appendicularia</taxon>
        <taxon>Copelata</taxon>
        <taxon>Oikopleuridae</taxon>
        <taxon>Oikopleura</taxon>
    </lineage>
</organism>
<gene>
    <name evidence="2" type="ORF">GSOID_T00002519001</name>
</gene>